<evidence type="ECO:0000313" key="3">
    <source>
        <dbReference type="EMBL" id="OAI18255.1"/>
    </source>
</evidence>
<feature type="domain" description="Teneurin-like YD-shell" evidence="2">
    <location>
        <begin position="188"/>
        <end position="328"/>
    </location>
</feature>
<dbReference type="InterPro" id="IPR056823">
    <property type="entry name" value="TEN-like_YD-shell"/>
</dbReference>
<proteinExistence type="predicted"/>
<name>A0A177NK29_9GAMM</name>
<accession>A0A177NK29</accession>
<dbReference type="InterPro" id="IPR031325">
    <property type="entry name" value="RHS_repeat"/>
</dbReference>
<dbReference type="Pfam" id="PF05593">
    <property type="entry name" value="RHS_repeat"/>
    <property type="match status" value="2"/>
</dbReference>
<keyword evidence="1" id="KW-0677">Repeat</keyword>
<evidence type="ECO:0000259" key="2">
    <source>
        <dbReference type="Pfam" id="PF25023"/>
    </source>
</evidence>
<dbReference type="PANTHER" id="PTHR32305">
    <property type="match status" value="1"/>
</dbReference>
<dbReference type="InterPro" id="IPR050708">
    <property type="entry name" value="T6SS_VgrG/RHS"/>
</dbReference>
<feature type="domain" description="Teneurin-like YD-shell" evidence="2">
    <location>
        <begin position="488"/>
        <end position="762"/>
    </location>
</feature>
<dbReference type="Proteomes" id="UP000077857">
    <property type="component" value="Unassembled WGS sequence"/>
</dbReference>
<dbReference type="PRINTS" id="PR00394">
    <property type="entry name" value="RHSPROTEIN"/>
</dbReference>
<comment type="caution">
    <text evidence="3">The sequence shown here is derived from an EMBL/GenBank/DDBJ whole genome shotgun (WGS) entry which is preliminary data.</text>
</comment>
<dbReference type="NCBIfam" id="TIGR03696">
    <property type="entry name" value="Rhs_assc_core"/>
    <property type="match status" value="1"/>
</dbReference>
<organism evidence="3 4">
    <name type="scientific">Methylomonas koyamae</name>
    <dbReference type="NCBI Taxonomy" id="702114"/>
    <lineage>
        <taxon>Bacteria</taxon>
        <taxon>Pseudomonadati</taxon>
        <taxon>Pseudomonadota</taxon>
        <taxon>Gammaproteobacteria</taxon>
        <taxon>Methylococcales</taxon>
        <taxon>Methylococcaceae</taxon>
        <taxon>Methylomonas</taxon>
    </lineage>
</organism>
<dbReference type="NCBIfam" id="TIGR01643">
    <property type="entry name" value="YD_repeat_2x"/>
    <property type="match status" value="7"/>
</dbReference>
<sequence>MCKAIEQATTDANGALGLAATATGDSRVWRYTYNNLGQVLTVDGPRTDVNDITTYSYYSDSTASHKPGDLNTVTNALSHVTTFNNYDANGRPLTMTDPNGLVVNLSYDARGRLTQKTVDGNTTQYTYDAIGNLTKVTRPTGVYVTYSYDAAHRLTDITDALGGKIHYTLDTIGNRTKEQIFDSSGGVVKTHSRVYDALNRLAQDIGAYNQTTSYQYDANGNLTKITDANGHATQYQYDSLDRLIRTTDALAGLTDYQYNGQDRLTQVTDANNHSTFYSYNGLGDLTQLESPNTGITQYSYDSAGNLLQKTDAGNIAATYSYDALNRLLGIDYPGTEADVVNLYDGGTANIANQKGRLSNTRRGDIDTTQRFDLRGNLVGNSVKATGTNSLISDISYHYNADNQLTETQPSASRSIQNVYNGAGQVQQVQVVDVVSGITTTRVLADAVNHLPFGPVTSLNYGNGLMLDRSYDLDYRLASHSVGILQNLNYGYDNAGNLQTLTDNLNVANSQTYTYDPLDRLLTVSGTQPLNYSYDAVGNRSIALRGQAQTDYHYDLSSQKLLSLTGTPTISLSHTPQGHVSQVGNHTLNYAADQRLTSVAQGNTSLGSYRYDAFGHRIGKTTALNSTYYGYDQQDQMISESLGGSTQQTVYLDGQPLARIDGNNATSPIVYFHNHHLGAPQTVSDQTQQSVWNAQLDPFGQVTTVNPNITQNLRFPGQYYDQETGWHYNYHRYYQPILGRYLQSDPIGLAGGINTYTYVENNPLSYIDPLGLDRCYATGGKETCFPDGQMTPAESAIIQQGSSPTNGPLSPAGSIGFAASAAIEACPIGKGAKVAKNGVDALLKAGQQLDRNGLTKAGRALQKHGDRAGSAFPGSTGNVAARNQQGQDVLESILTSNNQSTASNRFGGVDIFDGNTGRGVRFDANGNMTGFLEP</sequence>
<reference evidence="3 4" key="1">
    <citation type="submission" date="2016-03" db="EMBL/GenBank/DDBJ databases">
        <authorList>
            <person name="Ploux O."/>
        </authorList>
    </citation>
    <scope>NUCLEOTIDE SEQUENCE [LARGE SCALE GENOMIC DNA]</scope>
    <source>
        <strain evidence="3 4">R-45378</strain>
    </source>
</reference>
<dbReference type="Pfam" id="PF25023">
    <property type="entry name" value="TEN_YD-shell"/>
    <property type="match status" value="2"/>
</dbReference>
<dbReference type="Gene3D" id="2.180.10.10">
    <property type="entry name" value="RHS repeat-associated core"/>
    <property type="match status" value="2"/>
</dbReference>
<dbReference type="InterPro" id="IPR022385">
    <property type="entry name" value="Rhs_assc_core"/>
</dbReference>
<dbReference type="InterPro" id="IPR006530">
    <property type="entry name" value="YD"/>
</dbReference>
<dbReference type="EMBL" id="LUUJ01000060">
    <property type="protein sequence ID" value="OAI18255.1"/>
    <property type="molecule type" value="Genomic_DNA"/>
</dbReference>
<evidence type="ECO:0000256" key="1">
    <source>
        <dbReference type="ARBA" id="ARBA00022737"/>
    </source>
</evidence>
<dbReference type="PANTHER" id="PTHR32305:SF15">
    <property type="entry name" value="PROTEIN RHSA-RELATED"/>
    <property type="match status" value="1"/>
</dbReference>
<dbReference type="AlphaFoldDB" id="A0A177NK29"/>
<protein>
    <recommendedName>
        <fullName evidence="2">Teneurin-like YD-shell domain-containing protein</fullName>
    </recommendedName>
</protein>
<evidence type="ECO:0000313" key="4">
    <source>
        <dbReference type="Proteomes" id="UP000077857"/>
    </source>
</evidence>
<gene>
    <name evidence="3" type="ORF">A1507_09790</name>
</gene>